<keyword evidence="2" id="KW-0472">Membrane</keyword>
<comment type="caution">
    <text evidence="4">The sequence shown here is derived from an EMBL/GenBank/DDBJ whole genome shotgun (WGS) entry which is preliminary data.</text>
</comment>
<evidence type="ECO:0000256" key="1">
    <source>
        <dbReference type="SAM" id="MobiDB-lite"/>
    </source>
</evidence>
<proteinExistence type="predicted"/>
<feature type="transmembrane region" description="Helical" evidence="2">
    <location>
        <begin position="85"/>
        <end position="105"/>
    </location>
</feature>
<keyword evidence="2" id="KW-0812">Transmembrane</keyword>
<evidence type="ECO:0000313" key="5">
    <source>
        <dbReference type="EMBL" id="MCS5712795.1"/>
    </source>
</evidence>
<feature type="region of interest" description="Disordered" evidence="1">
    <location>
        <begin position="152"/>
        <end position="173"/>
    </location>
</feature>
<dbReference type="RefSeq" id="WP_075067229.1">
    <property type="nucleotide sequence ID" value="NZ_LKAJ02000002.1"/>
</dbReference>
<feature type="transmembrane region" description="Helical" evidence="2">
    <location>
        <begin position="111"/>
        <end position="130"/>
    </location>
</feature>
<reference evidence="5" key="3">
    <citation type="submission" date="2021-06" db="EMBL/GenBank/DDBJ databases">
        <title>Genomic Description and Analysis of Intracellular Bacteria, Candidatus Berkiella cookevillensis and Candidatus Berkiella aquae.</title>
        <authorList>
            <person name="Kidane D.T."/>
            <person name="Mehari Y.T."/>
            <person name="Rice F.C."/>
            <person name="Arivett B.A."/>
            <person name="Farone A.L."/>
            <person name="Berk S.G."/>
            <person name="Farone M.B."/>
        </authorList>
    </citation>
    <scope>NUCLEOTIDE SEQUENCE</scope>
    <source>
        <strain evidence="5">HT99</strain>
    </source>
</reference>
<dbReference type="EMBL" id="LKAJ01000014">
    <property type="protein sequence ID" value="KRG20235.1"/>
    <property type="molecule type" value="Genomic_DNA"/>
</dbReference>
<reference evidence="4" key="1">
    <citation type="submission" date="2015-09" db="EMBL/GenBank/DDBJ databases">
        <title>Draft Genome Sequences of Two Novel Amoeba-resistant Intranuclear Bacteria, Candidatus Berkiella cookevillensis and Candidatus Berkiella aquae.</title>
        <authorList>
            <person name="Mehari Y.T."/>
            <person name="Arivett B.A."/>
            <person name="Farone A.L."/>
            <person name="Gunderson J.H."/>
            <person name="Farone M.B."/>
        </authorList>
    </citation>
    <scope>NUCLEOTIDE SEQUENCE [LARGE SCALE GENOMIC DNA]</scope>
    <source>
        <strain evidence="4">HT99</strain>
    </source>
</reference>
<evidence type="ECO:0000313" key="6">
    <source>
        <dbReference type="Proteomes" id="UP000051497"/>
    </source>
</evidence>
<dbReference type="Proteomes" id="UP000051497">
    <property type="component" value="Unassembled WGS sequence"/>
</dbReference>
<gene>
    <name evidence="5" type="ORF">HT99x_015255</name>
    <name evidence="4" type="ORF">HT99x_02627</name>
</gene>
<name>A0A0Q9YHU4_9GAMM</name>
<dbReference type="Pfam" id="PF09990">
    <property type="entry name" value="DUF2231"/>
    <property type="match status" value="1"/>
</dbReference>
<sequence length="173" mass="19406">MFDFPLHPVFVHFTVALSFTAIGAYLISYILPVGKLKNDLGVSAVWMILFSFIATLFTVTFGFIQFNSVRHDMLVHLPMVSHRNWALGTAVVLFMCSLLALRGYIANKIHHYSLMISLLILGFMVGMTAFKGGHLVYGYGVGVKSTAELRDLQKSTSEEPKRDNLFEMNPINK</sequence>
<evidence type="ECO:0000313" key="4">
    <source>
        <dbReference type="EMBL" id="KRG20235.1"/>
    </source>
</evidence>
<evidence type="ECO:0000256" key="2">
    <source>
        <dbReference type="SAM" id="Phobius"/>
    </source>
</evidence>
<accession>A0A0Q9YHU4</accession>
<feature type="transmembrane region" description="Helical" evidence="2">
    <location>
        <begin position="9"/>
        <end position="31"/>
    </location>
</feature>
<feature type="compositionally biased region" description="Basic and acidic residues" evidence="1">
    <location>
        <begin position="152"/>
        <end position="165"/>
    </location>
</feature>
<keyword evidence="6" id="KW-1185">Reference proteome</keyword>
<feature type="domain" description="DUF2231" evidence="3">
    <location>
        <begin position="4"/>
        <end position="144"/>
    </location>
</feature>
<dbReference type="STRING" id="295108.HT99x_02627"/>
<feature type="transmembrane region" description="Helical" evidence="2">
    <location>
        <begin position="43"/>
        <end position="64"/>
    </location>
</feature>
<dbReference type="OrthoDB" id="5574313at2"/>
<keyword evidence="2" id="KW-1133">Transmembrane helix</keyword>
<evidence type="ECO:0000259" key="3">
    <source>
        <dbReference type="Pfam" id="PF09990"/>
    </source>
</evidence>
<dbReference type="AlphaFoldDB" id="A0A0Q9YHU4"/>
<reference evidence="5" key="2">
    <citation type="journal article" date="2016" name="Genome Announc.">
        <title>Draft Genome Sequences of Two Novel Amoeba-Resistant Intranuclear Bacteria, 'Candidatus Berkiella cookevillensis' and 'Candidatus Berkiella aquae'.</title>
        <authorList>
            <person name="Mehari Y.T."/>
            <person name="Arivett B.A."/>
            <person name="Farone A.L."/>
            <person name="Gunderson J.H."/>
            <person name="Farone M.B."/>
        </authorList>
    </citation>
    <scope>NUCLEOTIDE SEQUENCE</scope>
    <source>
        <strain evidence="5">HT99</strain>
    </source>
</reference>
<dbReference type="EMBL" id="LKAJ02000002">
    <property type="protein sequence ID" value="MCS5712795.1"/>
    <property type="molecule type" value="Genomic_DNA"/>
</dbReference>
<protein>
    <submittedName>
        <fullName evidence="5">DUF2231 domain-containing protein</fullName>
    </submittedName>
</protein>
<dbReference type="InterPro" id="IPR019251">
    <property type="entry name" value="DUF2231_TM"/>
</dbReference>
<organism evidence="4">
    <name type="scientific">Candidatus Berkiella aquae</name>
    <dbReference type="NCBI Taxonomy" id="295108"/>
    <lineage>
        <taxon>Bacteria</taxon>
        <taxon>Pseudomonadati</taxon>
        <taxon>Pseudomonadota</taxon>
        <taxon>Gammaproteobacteria</taxon>
        <taxon>Candidatus Berkiellales</taxon>
        <taxon>Candidatus Berkiellaceae</taxon>
        <taxon>Candidatus Berkiella</taxon>
    </lineage>
</organism>